<evidence type="ECO:0000313" key="8">
    <source>
        <dbReference type="Proteomes" id="UP000239936"/>
    </source>
</evidence>
<dbReference type="RefSeq" id="WP_105073495.1">
    <property type="nucleotide sequence ID" value="NZ_JAFLKP010000232.1"/>
</dbReference>
<dbReference type="OrthoDB" id="9795964at2"/>
<feature type="region of interest" description="Disordered" evidence="5">
    <location>
        <begin position="161"/>
        <end position="180"/>
    </location>
</feature>
<keyword evidence="8" id="KW-1185">Reference proteome</keyword>
<name>A0A2S7XSN1_9GAMM</name>
<keyword evidence="3 4" id="KW-0574">Periplasm</keyword>
<evidence type="ECO:0000313" key="7">
    <source>
        <dbReference type="EMBL" id="PQJ96735.1"/>
    </source>
</evidence>
<dbReference type="Gene3D" id="2.60.450.10">
    <property type="entry name" value="Lipopolysaccharide (LPS) transport protein A like domain"/>
    <property type="match status" value="1"/>
</dbReference>
<dbReference type="PANTHER" id="PTHR36504">
    <property type="entry name" value="LIPOPOLYSACCHARIDE EXPORT SYSTEM PROTEIN LPTA"/>
    <property type="match status" value="1"/>
</dbReference>
<proteinExistence type="inferred from homology"/>
<dbReference type="GO" id="GO:0017089">
    <property type="term" value="F:glycolipid transfer activity"/>
    <property type="evidence" value="ECO:0007669"/>
    <property type="project" value="TreeGrafter"/>
</dbReference>
<evidence type="ECO:0000256" key="4">
    <source>
        <dbReference type="HAMAP-Rule" id="MF_01914"/>
    </source>
</evidence>
<keyword evidence="2" id="KW-0732">Signal</keyword>
<dbReference type="GO" id="GO:0030288">
    <property type="term" value="C:outer membrane-bounded periplasmic space"/>
    <property type="evidence" value="ECO:0007669"/>
    <property type="project" value="TreeGrafter"/>
</dbReference>
<feature type="domain" description="Organic solvent tolerance-like N-terminal" evidence="6">
    <location>
        <begin position="36"/>
        <end position="144"/>
    </location>
</feature>
<dbReference type="GO" id="GO:0043165">
    <property type="term" value="P:Gram-negative-bacterium-type cell outer membrane assembly"/>
    <property type="evidence" value="ECO:0007669"/>
    <property type="project" value="UniProtKB-UniRule"/>
</dbReference>
<comment type="caution">
    <text evidence="7">The sequence shown here is derived from an EMBL/GenBank/DDBJ whole genome shotgun (WGS) entry which is preliminary data.</text>
</comment>
<reference evidence="7 8" key="1">
    <citation type="submission" date="2018-01" db="EMBL/GenBank/DDBJ databases">
        <title>The complete genome sequence of Chromatium okenii LaCa, a purple sulfur bacterium with a turbulent life.</title>
        <authorList>
            <person name="Luedin S.M."/>
            <person name="Liechti N."/>
            <person name="Storelli N."/>
            <person name="Danza F."/>
            <person name="Wittwer M."/>
            <person name="Pothier J.F."/>
            <person name="Tonolla M.A."/>
        </authorList>
    </citation>
    <scope>NUCLEOTIDE SEQUENCE [LARGE SCALE GENOMIC DNA]</scope>
    <source>
        <strain evidence="7 8">LaCa</strain>
    </source>
</reference>
<dbReference type="AlphaFoldDB" id="A0A2S7XSN1"/>
<keyword evidence="1 4" id="KW-0813">Transport</keyword>
<dbReference type="Pfam" id="PF03968">
    <property type="entry name" value="LptD_N"/>
    <property type="match status" value="1"/>
</dbReference>
<dbReference type="InterPro" id="IPR005653">
    <property type="entry name" value="OstA-like_N"/>
</dbReference>
<dbReference type="GO" id="GO:0015920">
    <property type="term" value="P:lipopolysaccharide transport"/>
    <property type="evidence" value="ECO:0007669"/>
    <property type="project" value="UniProtKB-UniRule"/>
</dbReference>
<comment type="subunit">
    <text evidence="4">Component of the lipopolysaccharide transport and assembly complex.</text>
</comment>
<organism evidence="7 8">
    <name type="scientific">Chromatium okenii</name>
    <dbReference type="NCBI Taxonomy" id="61644"/>
    <lineage>
        <taxon>Bacteria</taxon>
        <taxon>Pseudomonadati</taxon>
        <taxon>Pseudomonadota</taxon>
        <taxon>Gammaproteobacteria</taxon>
        <taxon>Chromatiales</taxon>
        <taxon>Chromatiaceae</taxon>
        <taxon>Chromatium</taxon>
    </lineage>
</organism>
<dbReference type="EMBL" id="PPGH01000034">
    <property type="protein sequence ID" value="PQJ96735.1"/>
    <property type="molecule type" value="Genomic_DNA"/>
</dbReference>
<dbReference type="GO" id="GO:0001530">
    <property type="term" value="F:lipopolysaccharide binding"/>
    <property type="evidence" value="ECO:0007669"/>
    <property type="project" value="InterPro"/>
</dbReference>
<sequence>MSRARQTLFIVIGLLALSWLAPAWALKTDAQQPLLIEADDVEVREADGTSVYVGHVQVTQGSLRLNAEHVTVYHQEDRQPRFIIALGAPVKYRQQLDDQQGEVQAFAKRMEYDAMKDELILIGDGLLIQGEDRLTSERIIYDRAHAQFRAGGSGRVKITITPDQPPTKPTEMLKNDRAVR</sequence>
<dbReference type="GO" id="GO:0009279">
    <property type="term" value="C:cell outer membrane"/>
    <property type="evidence" value="ECO:0007669"/>
    <property type="project" value="TreeGrafter"/>
</dbReference>
<evidence type="ECO:0000256" key="1">
    <source>
        <dbReference type="ARBA" id="ARBA00022448"/>
    </source>
</evidence>
<evidence type="ECO:0000256" key="2">
    <source>
        <dbReference type="ARBA" id="ARBA00022729"/>
    </source>
</evidence>
<dbReference type="Proteomes" id="UP000239936">
    <property type="component" value="Unassembled WGS sequence"/>
</dbReference>
<dbReference type="HAMAP" id="MF_01914">
    <property type="entry name" value="LPS_assembly_LptA"/>
    <property type="match status" value="1"/>
</dbReference>
<evidence type="ECO:0000256" key="5">
    <source>
        <dbReference type="SAM" id="MobiDB-lite"/>
    </source>
</evidence>
<comment type="subcellular location">
    <subcellularLocation>
        <location evidence="4">Periplasm</location>
    </subcellularLocation>
</comment>
<comment type="function">
    <text evidence="4">Involved in the assembly of lipopolysaccharide (LPS). Required for the translocation of LPS from the inner membrane to the outer membrane. May form a bridge between the inner membrane and the outer membrane, via interactions with LptC and LptD, thereby facilitating LPS transfer across the periplasm.</text>
</comment>
<feature type="compositionally biased region" description="Basic and acidic residues" evidence="5">
    <location>
        <begin position="171"/>
        <end position="180"/>
    </location>
</feature>
<evidence type="ECO:0000256" key="3">
    <source>
        <dbReference type="ARBA" id="ARBA00022764"/>
    </source>
</evidence>
<accession>A0A2S7XSN1</accession>
<dbReference type="InterPro" id="IPR014340">
    <property type="entry name" value="LptA"/>
</dbReference>
<protein>
    <recommendedName>
        <fullName evidence="4">Lipopolysaccharide export system protein LptA</fullName>
    </recommendedName>
</protein>
<dbReference type="PANTHER" id="PTHR36504:SF1">
    <property type="entry name" value="LIPOPOLYSACCHARIDE EXPORT SYSTEM PROTEIN LPTA"/>
    <property type="match status" value="1"/>
</dbReference>
<gene>
    <name evidence="4 7" type="primary">lptA</name>
    <name evidence="7" type="ORF">CXB77_07340</name>
</gene>
<evidence type="ECO:0000259" key="6">
    <source>
        <dbReference type="Pfam" id="PF03968"/>
    </source>
</evidence>
<dbReference type="NCBIfam" id="TIGR03002">
    <property type="entry name" value="outer_YhbN_LptA"/>
    <property type="match status" value="1"/>
</dbReference>
<dbReference type="InterPro" id="IPR052037">
    <property type="entry name" value="LPS_export_LptA"/>
</dbReference>
<comment type="similarity">
    <text evidence="4">Belongs to the LptA family.</text>
</comment>